<dbReference type="Gene3D" id="3.90.550.10">
    <property type="entry name" value="Spore Coat Polysaccharide Biosynthesis Protein SpsA, Chain A"/>
    <property type="match status" value="1"/>
</dbReference>
<dbReference type="PANTHER" id="PTHR31562">
    <property type="entry name" value="PROTEIN CBG18972"/>
    <property type="match status" value="1"/>
</dbReference>
<name>A0A914C4Y6_9BILA</name>
<organism evidence="1 2">
    <name type="scientific">Acrobeloides nanus</name>
    <dbReference type="NCBI Taxonomy" id="290746"/>
    <lineage>
        <taxon>Eukaryota</taxon>
        <taxon>Metazoa</taxon>
        <taxon>Ecdysozoa</taxon>
        <taxon>Nematoda</taxon>
        <taxon>Chromadorea</taxon>
        <taxon>Rhabditida</taxon>
        <taxon>Tylenchina</taxon>
        <taxon>Cephalobomorpha</taxon>
        <taxon>Cephaloboidea</taxon>
        <taxon>Cephalobidae</taxon>
        <taxon>Acrobeloides</taxon>
    </lineage>
</organism>
<sequence length="122" mass="14316">MLVLDADTGVINPNHCIEEWIDDRVNIIFYERFHNFEVMAGNYLVKNTEFSRNFLMKWAEYQYLHPRSSWHNSDNGALHIHILKTLRGGANTEINACESIWQKSKSYQTYWAYVTCVKIALG</sequence>
<evidence type="ECO:0000313" key="2">
    <source>
        <dbReference type="WBParaSite" id="ACRNAN_Path_300.g1134.t1"/>
    </source>
</evidence>
<dbReference type="Pfam" id="PF03314">
    <property type="entry name" value="DUF273"/>
    <property type="match status" value="1"/>
</dbReference>
<dbReference type="WBParaSite" id="ACRNAN_Path_300.g1134.t1">
    <property type="protein sequence ID" value="ACRNAN_Path_300.g1134.t1"/>
    <property type="gene ID" value="ACRNAN_Path_300.g1134"/>
</dbReference>
<protein>
    <submittedName>
        <fullName evidence="2">Uncharacterized protein</fullName>
    </submittedName>
</protein>
<dbReference type="Proteomes" id="UP000887540">
    <property type="component" value="Unplaced"/>
</dbReference>
<evidence type="ECO:0000313" key="1">
    <source>
        <dbReference type="Proteomes" id="UP000887540"/>
    </source>
</evidence>
<reference evidence="2" key="1">
    <citation type="submission" date="2022-11" db="UniProtKB">
        <authorList>
            <consortium name="WormBaseParasite"/>
        </authorList>
    </citation>
    <scope>IDENTIFICATION</scope>
</reference>
<dbReference type="AlphaFoldDB" id="A0A914C4Y6"/>
<dbReference type="InterPro" id="IPR004988">
    <property type="entry name" value="DUF273"/>
</dbReference>
<dbReference type="PANTHER" id="PTHR31562:SF8">
    <property type="entry name" value="ALPHA-1,6-MANNOSYLTRANSFERASE"/>
    <property type="match status" value="1"/>
</dbReference>
<dbReference type="InterPro" id="IPR029044">
    <property type="entry name" value="Nucleotide-diphossugar_trans"/>
</dbReference>
<proteinExistence type="predicted"/>
<accession>A0A914C4Y6</accession>
<keyword evidence="1" id="KW-1185">Reference proteome</keyword>